<evidence type="ECO:0000313" key="8">
    <source>
        <dbReference type="Proteomes" id="UP001139971"/>
    </source>
</evidence>
<gene>
    <name evidence="7" type="ORF">OD750_024515</name>
</gene>
<feature type="transmembrane region" description="Helical" evidence="6">
    <location>
        <begin position="189"/>
        <end position="209"/>
    </location>
</feature>
<dbReference type="Proteomes" id="UP001139971">
    <property type="component" value="Unassembled WGS sequence"/>
</dbReference>
<evidence type="ECO:0000256" key="4">
    <source>
        <dbReference type="ARBA" id="ARBA00022989"/>
    </source>
</evidence>
<reference evidence="7" key="1">
    <citation type="submission" date="2023-02" db="EMBL/GenBank/DDBJ databases">
        <title>Tahibacter soli sp. nov. isolated from soil.</title>
        <authorList>
            <person name="Baek J.H."/>
            <person name="Lee J.K."/>
            <person name="Choi D.G."/>
            <person name="Jeon C.O."/>
        </authorList>
    </citation>
    <scope>NUCLEOTIDE SEQUENCE</scope>
    <source>
        <strain evidence="7">BL</strain>
    </source>
</reference>
<comment type="similarity">
    <text evidence="2">Belongs to the TerC family.</text>
</comment>
<dbReference type="EMBL" id="JAOVZO020000020">
    <property type="protein sequence ID" value="MDC8015703.1"/>
    <property type="molecule type" value="Genomic_DNA"/>
</dbReference>
<evidence type="ECO:0000256" key="1">
    <source>
        <dbReference type="ARBA" id="ARBA00004141"/>
    </source>
</evidence>
<dbReference type="PANTHER" id="PTHR30238:SF4">
    <property type="entry name" value="SLL1022 PROTEIN"/>
    <property type="match status" value="1"/>
</dbReference>
<dbReference type="InterPro" id="IPR005496">
    <property type="entry name" value="Integral_membrane_TerC"/>
</dbReference>
<feature type="transmembrane region" description="Helical" evidence="6">
    <location>
        <begin position="155"/>
        <end position="177"/>
    </location>
</feature>
<comment type="caution">
    <text evidence="7">The sequence shown here is derived from an EMBL/GenBank/DDBJ whole genome shotgun (WGS) entry which is preliminary data.</text>
</comment>
<dbReference type="RefSeq" id="WP_263541253.1">
    <property type="nucleotide sequence ID" value="NZ_JAOVZO020000020.1"/>
</dbReference>
<dbReference type="Pfam" id="PF03741">
    <property type="entry name" value="TerC"/>
    <property type="match status" value="1"/>
</dbReference>
<accession>A0A9X4BKG4</accession>
<sequence length="256" mass="27745">MDWMLDPQIWIALATLSTLEIVLGVDNLVFISIAVARLPAERRPAARRIGLALACITRIGLLVSLAYLSRMNDTLFSVLGNEISIRDLVLVGGGLFLLVKGTMEIHNAVESAGEEAAPAASLVPAAFGWIVVQIAVIDIVFSLDSVITAVGMVDNIGVMIAAIVLAVVVMIFASTPIGEFIERHRTVKMLALSFLILVGVALVGDGLGMHIPRGYLYFAMAFSGLVETLNTLANPRWRAKRIERKRLRREQAQAQD</sequence>
<feature type="transmembrane region" description="Helical" evidence="6">
    <location>
        <begin position="48"/>
        <end position="68"/>
    </location>
</feature>
<dbReference type="PANTHER" id="PTHR30238">
    <property type="entry name" value="MEMBRANE BOUND PREDICTED REDOX MODULATOR"/>
    <property type="match status" value="1"/>
</dbReference>
<keyword evidence="4 6" id="KW-1133">Transmembrane helix</keyword>
<name>A0A9X4BKG4_9GAMM</name>
<evidence type="ECO:0000313" key="7">
    <source>
        <dbReference type="EMBL" id="MDC8015703.1"/>
    </source>
</evidence>
<feature type="transmembrane region" description="Helical" evidence="6">
    <location>
        <begin position="121"/>
        <end position="143"/>
    </location>
</feature>
<evidence type="ECO:0000256" key="5">
    <source>
        <dbReference type="ARBA" id="ARBA00023136"/>
    </source>
</evidence>
<dbReference type="AlphaFoldDB" id="A0A9X4BKG4"/>
<dbReference type="GO" id="GO:0016020">
    <property type="term" value="C:membrane"/>
    <property type="evidence" value="ECO:0007669"/>
    <property type="project" value="UniProtKB-SubCell"/>
</dbReference>
<feature type="transmembrane region" description="Helical" evidence="6">
    <location>
        <begin position="12"/>
        <end position="36"/>
    </location>
</feature>
<evidence type="ECO:0000256" key="6">
    <source>
        <dbReference type="SAM" id="Phobius"/>
    </source>
</evidence>
<evidence type="ECO:0000256" key="2">
    <source>
        <dbReference type="ARBA" id="ARBA00007511"/>
    </source>
</evidence>
<protein>
    <submittedName>
        <fullName evidence="7">TerC family protein</fullName>
    </submittedName>
</protein>
<organism evidence="7 8">
    <name type="scientific">Tahibacter soli</name>
    <dbReference type="NCBI Taxonomy" id="2983605"/>
    <lineage>
        <taxon>Bacteria</taxon>
        <taxon>Pseudomonadati</taxon>
        <taxon>Pseudomonadota</taxon>
        <taxon>Gammaproteobacteria</taxon>
        <taxon>Lysobacterales</taxon>
        <taxon>Rhodanobacteraceae</taxon>
        <taxon>Tahibacter</taxon>
    </lineage>
</organism>
<keyword evidence="3 6" id="KW-0812">Transmembrane</keyword>
<keyword evidence="8" id="KW-1185">Reference proteome</keyword>
<keyword evidence="5 6" id="KW-0472">Membrane</keyword>
<evidence type="ECO:0000256" key="3">
    <source>
        <dbReference type="ARBA" id="ARBA00022692"/>
    </source>
</evidence>
<comment type="subcellular location">
    <subcellularLocation>
        <location evidence="1">Membrane</location>
        <topology evidence="1">Multi-pass membrane protein</topology>
    </subcellularLocation>
</comment>
<proteinExistence type="inferred from homology"/>
<feature type="transmembrane region" description="Helical" evidence="6">
    <location>
        <begin position="88"/>
        <end position="109"/>
    </location>
</feature>